<dbReference type="Pfam" id="PF00571">
    <property type="entry name" value="CBS"/>
    <property type="match status" value="1"/>
</dbReference>
<evidence type="ECO:0000256" key="2">
    <source>
        <dbReference type="PROSITE-ProRule" id="PRU00703"/>
    </source>
</evidence>
<dbReference type="PANTHER" id="PTHR43080">
    <property type="entry name" value="CBS DOMAIN-CONTAINING PROTEIN CBSX3, MITOCHONDRIAL"/>
    <property type="match status" value="1"/>
</dbReference>
<protein>
    <submittedName>
        <fullName evidence="4">CBS domain-containing protein</fullName>
    </submittedName>
</protein>
<dbReference type="PROSITE" id="PS51371">
    <property type="entry name" value="CBS"/>
    <property type="match status" value="1"/>
</dbReference>
<dbReference type="EMBL" id="VJWX01000811">
    <property type="protein sequence ID" value="TVT15075.1"/>
    <property type="molecule type" value="Genomic_DNA"/>
</dbReference>
<dbReference type="PANTHER" id="PTHR43080:SF29">
    <property type="entry name" value="OS02G0818000 PROTEIN"/>
    <property type="match status" value="1"/>
</dbReference>
<dbReference type="Proteomes" id="UP000320011">
    <property type="component" value="Unassembled WGS sequence"/>
</dbReference>
<feature type="domain" description="CBS" evidence="3">
    <location>
        <begin position="10"/>
        <end position="66"/>
    </location>
</feature>
<dbReference type="OrthoDB" id="3626971at2"/>
<evidence type="ECO:0000259" key="3">
    <source>
        <dbReference type="PROSITE" id="PS51371"/>
    </source>
</evidence>
<sequence length="67" mass="7755">MRRLLVRDVMTTDVRSVRRGTPFKDIAVMLAQRRIGAVPVVDDERTVVGVVSEADLLDRELVPHRWW</sequence>
<gene>
    <name evidence="4" type="ORF">FNH05_37085</name>
</gene>
<feature type="non-terminal residue" evidence="4">
    <location>
        <position position="67"/>
    </location>
</feature>
<dbReference type="InterPro" id="IPR046342">
    <property type="entry name" value="CBS_dom_sf"/>
</dbReference>
<accession>A0A557ZST5</accession>
<dbReference type="RefSeq" id="WP_144593490.1">
    <property type="nucleotide sequence ID" value="NZ_VJWX01000811.1"/>
</dbReference>
<name>A0A557ZST5_9PSEU</name>
<keyword evidence="5" id="KW-1185">Reference proteome</keyword>
<organism evidence="4 5">
    <name type="scientific">Amycolatopsis rhizosphaerae</name>
    <dbReference type="NCBI Taxonomy" id="2053003"/>
    <lineage>
        <taxon>Bacteria</taxon>
        <taxon>Bacillati</taxon>
        <taxon>Actinomycetota</taxon>
        <taxon>Actinomycetes</taxon>
        <taxon>Pseudonocardiales</taxon>
        <taxon>Pseudonocardiaceae</taxon>
        <taxon>Amycolatopsis</taxon>
    </lineage>
</organism>
<dbReference type="SUPFAM" id="SSF54631">
    <property type="entry name" value="CBS-domain pair"/>
    <property type="match status" value="1"/>
</dbReference>
<keyword evidence="1 2" id="KW-0129">CBS domain</keyword>
<dbReference type="InterPro" id="IPR000644">
    <property type="entry name" value="CBS_dom"/>
</dbReference>
<evidence type="ECO:0000256" key="1">
    <source>
        <dbReference type="ARBA" id="ARBA00023122"/>
    </source>
</evidence>
<evidence type="ECO:0000313" key="5">
    <source>
        <dbReference type="Proteomes" id="UP000320011"/>
    </source>
</evidence>
<evidence type="ECO:0000313" key="4">
    <source>
        <dbReference type="EMBL" id="TVT15075.1"/>
    </source>
</evidence>
<dbReference type="Gene3D" id="3.10.580.10">
    <property type="entry name" value="CBS-domain"/>
    <property type="match status" value="1"/>
</dbReference>
<reference evidence="4 5" key="2">
    <citation type="submission" date="2019-08" db="EMBL/GenBank/DDBJ databases">
        <title>Amycolatopsis acidicola sp. nov., isolated from peat swamp forest soil.</title>
        <authorList>
            <person name="Srisuk N."/>
        </authorList>
    </citation>
    <scope>NUCLEOTIDE SEQUENCE [LARGE SCALE GENOMIC DNA]</scope>
    <source>
        <strain evidence="4 5">TBRC 6029</strain>
    </source>
</reference>
<comment type="caution">
    <text evidence="4">The sequence shown here is derived from an EMBL/GenBank/DDBJ whole genome shotgun (WGS) entry which is preliminary data.</text>
</comment>
<reference evidence="4 5" key="1">
    <citation type="submission" date="2019-07" db="EMBL/GenBank/DDBJ databases">
        <authorList>
            <person name="Duangmal K."/>
            <person name="Teo W.F.A."/>
        </authorList>
    </citation>
    <scope>NUCLEOTIDE SEQUENCE [LARGE SCALE GENOMIC DNA]</scope>
    <source>
        <strain evidence="4 5">TBRC 6029</strain>
    </source>
</reference>
<dbReference type="AlphaFoldDB" id="A0A557ZST5"/>
<dbReference type="SMART" id="SM00116">
    <property type="entry name" value="CBS"/>
    <property type="match status" value="1"/>
</dbReference>
<dbReference type="InterPro" id="IPR051257">
    <property type="entry name" value="Diverse_CBS-Domain"/>
</dbReference>
<proteinExistence type="predicted"/>